<dbReference type="KEGG" id="minf:MESINF_1647"/>
<dbReference type="Proteomes" id="UP000250796">
    <property type="component" value="Chromosome MESINF"/>
</dbReference>
<dbReference type="RefSeq" id="WP_169699280.1">
    <property type="nucleotide sequence ID" value="NZ_LS974202.1"/>
</dbReference>
<protein>
    <submittedName>
        <fullName evidence="1">Uncharacterized protein</fullName>
    </submittedName>
</protein>
<reference evidence="1 2" key="1">
    <citation type="submission" date="2017-01" db="EMBL/GenBank/DDBJ databases">
        <authorList>
            <person name="Erauso G."/>
        </authorList>
    </citation>
    <scope>NUCLEOTIDE SEQUENCE [LARGE SCALE GENOMIC DNA]</scope>
    <source>
        <strain evidence="1">MESINF1</strain>
    </source>
</reference>
<name>A0A7Z7LFP7_9BACT</name>
<evidence type="ECO:0000313" key="2">
    <source>
        <dbReference type="Proteomes" id="UP000250796"/>
    </source>
</evidence>
<evidence type="ECO:0000313" key="1">
    <source>
        <dbReference type="EMBL" id="SSC13091.1"/>
    </source>
</evidence>
<dbReference type="EMBL" id="LS974202">
    <property type="protein sequence ID" value="SSC13091.1"/>
    <property type="molecule type" value="Genomic_DNA"/>
</dbReference>
<sequence>MKSLLTIIFVLLTAITSIAGITVAYNDSTFVFDSGNFPSLRAVILFEGIQPRSRTEMTVIKPNTKRFL</sequence>
<dbReference type="AlphaFoldDB" id="A0A7Z7LFP7"/>
<accession>A0A7Z7LFP7</accession>
<proteinExistence type="predicted"/>
<gene>
    <name evidence="1" type="ORF">MESINF_1647</name>
</gene>
<keyword evidence="2" id="KW-1185">Reference proteome</keyword>
<organism evidence="1 2">
    <name type="scientific">Mesotoga infera</name>
    <dbReference type="NCBI Taxonomy" id="1236046"/>
    <lineage>
        <taxon>Bacteria</taxon>
        <taxon>Thermotogati</taxon>
        <taxon>Thermotogota</taxon>
        <taxon>Thermotogae</taxon>
        <taxon>Kosmotogales</taxon>
        <taxon>Kosmotogaceae</taxon>
        <taxon>Mesotoga</taxon>
    </lineage>
</organism>